<proteinExistence type="inferred from homology"/>
<keyword evidence="9" id="KW-1185">Reference proteome</keyword>
<reference evidence="8" key="2">
    <citation type="submission" date="2023-06" db="EMBL/GenBank/DDBJ databases">
        <authorList>
            <person name="Swenson N.G."/>
            <person name="Wegrzyn J.L."/>
            <person name="Mcevoy S.L."/>
        </authorList>
    </citation>
    <scope>NUCLEOTIDE SEQUENCE</scope>
    <source>
        <strain evidence="8">NS2018</strain>
        <tissue evidence="8">Leaf</tissue>
    </source>
</reference>
<comment type="similarity">
    <text evidence="1 6">Belongs to the FHY3/FAR1 family.</text>
</comment>
<comment type="subcellular location">
    <subcellularLocation>
        <location evidence="6">Nucleus</location>
    </subcellularLocation>
</comment>
<evidence type="ECO:0000256" key="6">
    <source>
        <dbReference type="RuleBase" id="RU367018"/>
    </source>
</evidence>
<evidence type="ECO:0000256" key="3">
    <source>
        <dbReference type="ARBA" id="ARBA00022771"/>
    </source>
</evidence>
<dbReference type="PANTHER" id="PTHR31669">
    <property type="entry name" value="PROTEIN FAR1-RELATED SEQUENCE 10-RELATED"/>
    <property type="match status" value="1"/>
</dbReference>
<dbReference type="InterPro" id="IPR006564">
    <property type="entry name" value="Znf_PMZ"/>
</dbReference>
<dbReference type="GO" id="GO:0005634">
    <property type="term" value="C:nucleus"/>
    <property type="evidence" value="ECO:0007669"/>
    <property type="project" value="UniProtKB-SubCell"/>
</dbReference>
<evidence type="ECO:0000313" key="9">
    <source>
        <dbReference type="Proteomes" id="UP001168877"/>
    </source>
</evidence>
<comment type="function">
    <text evidence="6">Putative transcription activator involved in regulating light control of development.</text>
</comment>
<dbReference type="GO" id="GO:0006355">
    <property type="term" value="P:regulation of DNA-templated transcription"/>
    <property type="evidence" value="ECO:0007669"/>
    <property type="project" value="UniProtKB-UniRule"/>
</dbReference>
<dbReference type="PROSITE" id="PS50966">
    <property type="entry name" value="ZF_SWIM"/>
    <property type="match status" value="1"/>
</dbReference>
<evidence type="ECO:0000256" key="1">
    <source>
        <dbReference type="ARBA" id="ARBA00005889"/>
    </source>
</evidence>
<sequence>MKKSGIFTASIAIASATAISTSSSNHACNSNFQVSHQVVIIHPTVSIFKMDMKVVDTKDLEDMKVVEAKDLEDSSFVVEVLNEEEIGNMSNGEEKVKLEVGEDNHRSVAFIVHLNEVNCEVNCNCRLFESKGILCRHAIAVLIRHGIFCVPYKYILRRWRKDVKRCHTKVKISYDNWDVKPEGQHFDRMCNSFYEVADLATNNKETFCLVMEAIDRLKAKLTLDGSGGGSSQCCANLIENAIGNDELNNTSNEKSNILTPRVIRSKGRPPYKRKQSKVEQIIRKKGKQRENKLANDNNYLKICGQEYREPDSMFIFENHLEGHQSILLRDTHNVTTISENVYLGVQAIDGNASIKKEKSFVQDNQYLRLQEDELEG</sequence>
<keyword evidence="3 5" id="KW-0863">Zinc-finger</keyword>
<protein>
    <recommendedName>
        <fullName evidence="6">Protein FAR1-RELATED SEQUENCE</fullName>
    </recommendedName>
</protein>
<organism evidence="8 9">
    <name type="scientific">Acer saccharum</name>
    <name type="common">Sugar maple</name>
    <dbReference type="NCBI Taxonomy" id="4024"/>
    <lineage>
        <taxon>Eukaryota</taxon>
        <taxon>Viridiplantae</taxon>
        <taxon>Streptophyta</taxon>
        <taxon>Embryophyta</taxon>
        <taxon>Tracheophyta</taxon>
        <taxon>Spermatophyta</taxon>
        <taxon>Magnoliopsida</taxon>
        <taxon>eudicotyledons</taxon>
        <taxon>Gunneridae</taxon>
        <taxon>Pentapetalae</taxon>
        <taxon>rosids</taxon>
        <taxon>malvids</taxon>
        <taxon>Sapindales</taxon>
        <taxon>Sapindaceae</taxon>
        <taxon>Hippocastanoideae</taxon>
        <taxon>Acereae</taxon>
        <taxon>Acer</taxon>
    </lineage>
</organism>
<evidence type="ECO:0000256" key="4">
    <source>
        <dbReference type="ARBA" id="ARBA00022833"/>
    </source>
</evidence>
<evidence type="ECO:0000256" key="2">
    <source>
        <dbReference type="ARBA" id="ARBA00022723"/>
    </source>
</evidence>
<keyword evidence="4 6" id="KW-0862">Zinc</keyword>
<comment type="caution">
    <text evidence="8">The sequence shown here is derived from an EMBL/GenBank/DDBJ whole genome shotgun (WGS) entry which is preliminary data.</text>
</comment>
<dbReference type="Pfam" id="PF04434">
    <property type="entry name" value="SWIM"/>
    <property type="match status" value="1"/>
</dbReference>
<dbReference type="InterPro" id="IPR031052">
    <property type="entry name" value="FHY3/FAR1"/>
</dbReference>
<dbReference type="Proteomes" id="UP001168877">
    <property type="component" value="Unassembled WGS sequence"/>
</dbReference>
<dbReference type="SMART" id="SM00575">
    <property type="entry name" value="ZnF_PMZ"/>
    <property type="match status" value="1"/>
</dbReference>
<keyword evidence="2 6" id="KW-0479">Metal-binding</keyword>
<evidence type="ECO:0000313" key="8">
    <source>
        <dbReference type="EMBL" id="KAK0604927.1"/>
    </source>
</evidence>
<accession>A0AA39T487</accession>
<gene>
    <name evidence="8" type="ORF">LWI29_021024</name>
</gene>
<dbReference type="GO" id="GO:0008270">
    <property type="term" value="F:zinc ion binding"/>
    <property type="evidence" value="ECO:0007669"/>
    <property type="project" value="UniProtKB-UniRule"/>
</dbReference>
<dbReference type="PANTHER" id="PTHR31669:SF283">
    <property type="entry name" value="PROTEIN FAR1-RELATED SEQUENCE"/>
    <property type="match status" value="1"/>
</dbReference>
<dbReference type="InterPro" id="IPR007527">
    <property type="entry name" value="Znf_SWIM"/>
</dbReference>
<reference evidence="8" key="1">
    <citation type="journal article" date="2022" name="Plant J.">
        <title>Strategies of tolerance reflected in two North American maple genomes.</title>
        <authorList>
            <person name="McEvoy S.L."/>
            <person name="Sezen U.U."/>
            <person name="Trouern-Trend A."/>
            <person name="McMahon S.M."/>
            <person name="Schaberg P.G."/>
            <person name="Yang J."/>
            <person name="Wegrzyn J.L."/>
            <person name="Swenson N.G."/>
        </authorList>
    </citation>
    <scope>NUCLEOTIDE SEQUENCE</scope>
    <source>
        <strain evidence="8">NS2018</strain>
    </source>
</reference>
<evidence type="ECO:0000259" key="7">
    <source>
        <dbReference type="PROSITE" id="PS50966"/>
    </source>
</evidence>
<evidence type="ECO:0000256" key="5">
    <source>
        <dbReference type="PROSITE-ProRule" id="PRU00325"/>
    </source>
</evidence>
<feature type="domain" description="SWIM-type" evidence="7">
    <location>
        <begin position="110"/>
        <end position="146"/>
    </location>
</feature>
<keyword evidence="6" id="KW-0539">Nucleus</keyword>
<dbReference type="AlphaFoldDB" id="A0AA39T487"/>
<name>A0AA39T487_ACESA</name>
<dbReference type="EMBL" id="JAUESC010000002">
    <property type="protein sequence ID" value="KAK0604927.1"/>
    <property type="molecule type" value="Genomic_DNA"/>
</dbReference>